<sequence length="806" mass="87503">MADGGAEDGEGLAAAAATKERSGPSAFAALRSGAGGDADEDPALGKHHEGSFRVYMKHKRQKLGKQYASLRDEGAPQIFAGEVFWINGVTALEPSGMSQKGMRDLILRHGGRYLDVETPAVTIAICRNLNHEKARKEKEIKRVKRKHFLLPSWVVDSVAASRALPKQDYVIDELRPENQRPLFARGIAGANAVSSKGRSSVVRYLRYENLVQVAADANVTEAVAFDEFIQWVGADAPDQVFLGMSAADAQRYGCVVRKVDRGVLDRVGNKFKMAVRALAMPDSHVRCIGLSEIACLMSANLSAKDVESLLEKKLVPGSRVVVEDPPLRVDATVFNENEHGSLLEDRALMEKTKAGTAKSIRVTRKFGCDFQDAADLKRAIQALLTEAASADVTSDTTLAPCQRIVQLCYHTTSSSRAGVGGEKVTANLAKDSIEAVARALSRGIPYDVVTALTLKSSLFRTKAVRGGVEDLVEEGQRLNEKEERKKEAMEVDAPTFEATPPSPCGKGFDAAALAALPADLRAEVLQNPSRFASPQKRLRDKGGSPMDIISLVTPEKRRRRLPMSQPSSGSPHVDMAVWNCLPPDVQEELRRDAEVAASRAKISKEAKELSTASKAALVPTAVGTQRGQQSMLGFARVVGKRNKKRGSKEAKARAHADRQFAASIDLVDRGAKHIRDRRHDVVQNVGISIDDDESTASGAPGVNETWAEIRPVILEYLEDVRSTAARCGEEEVLTNGTVTSAASALAEFAAGLASHRQLAKTQNTLRLVRHEVMKRMPHLAKTLWQPVIEETQRACVSTYGAPLRLL</sequence>
<feature type="region of interest" description="Disordered" evidence="1">
    <location>
        <begin position="476"/>
        <end position="502"/>
    </location>
</feature>
<dbReference type="EMBL" id="BEYU01000191">
    <property type="protein sequence ID" value="GBG34388.1"/>
    <property type="molecule type" value="Genomic_DNA"/>
</dbReference>
<dbReference type="Gene3D" id="3.40.50.10190">
    <property type="entry name" value="BRCT domain"/>
    <property type="match status" value="1"/>
</dbReference>
<organism evidence="3 4">
    <name type="scientific">Hondaea fermentalgiana</name>
    <dbReference type="NCBI Taxonomy" id="2315210"/>
    <lineage>
        <taxon>Eukaryota</taxon>
        <taxon>Sar</taxon>
        <taxon>Stramenopiles</taxon>
        <taxon>Bigyra</taxon>
        <taxon>Labyrinthulomycetes</taxon>
        <taxon>Thraustochytrida</taxon>
        <taxon>Thraustochytriidae</taxon>
        <taxon>Hondaea</taxon>
    </lineage>
</organism>
<dbReference type="AlphaFoldDB" id="A0A2R5GX84"/>
<dbReference type="InterPro" id="IPR001357">
    <property type="entry name" value="BRCT_dom"/>
</dbReference>
<dbReference type="GO" id="GO:0003887">
    <property type="term" value="F:DNA-directed DNA polymerase activity"/>
    <property type="evidence" value="ECO:0007669"/>
    <property type="project" value="TreeGrafter"/>
</dbReference>
<dbReference type="InParanoid" id="A0A2R5GX84"/>
<dbReference type="InterPro" id="IPR036420">
    <property type="entry name" value="BRCT_dom_sf"/>
</dbReference>
<dbReference type="GO" id="GO:0042276">
    <property type="term" value="P:error-prone translesion synthesis"/>
    <property type="evidence" value="ECO:0007669"/>
    <property type="project" value="TreeGrafter"/>
</dbReference>
<accession>A0A2R5GX84</accession>
<evidence type="ECO:0000256" key="1">
    <source>
        <dbReference type="SAM" id="MobiDB-lite"/>
    </source>
</evidence>
<dbReference type="OrthoDB" id="427711at2759"/>
<evidence type="ECO:0000313" key="4">
    <source>
        <dbReference type="Proteomes" id="UP000241890"/>
    </source>
</evidence>
<dbReference type="GO" id="GO:0005634">
    <property type="term" value="C:nucleus"/>
    <property type="evidence" value="ECO:0007669"/>
    <property type="project" value="TreeGrafter"/>
</dbReference>
<dbReference type="PROSITE" id="PS50172">
    <property type="entry name" value="BRCT"/>
    <property type="match status" value="1"/>
</dbReference>
<feature type="domain" description="BRCT" evidence="2">
    <location>
        <begin position="74"/>
        <end position="171"/>
    </location>
</feature>
<comment type="caution">
    <text evidence="3">The sequence shown here is derived from an EMBL/GenBank/DDBJ whole genome shotgun (WGS) entry which is preliminary data.</text>
</comment>
<dbReference type="GO" id="GO:0070987">
    <property type="term" value="P:error-free translesion synthesis"/>
    <property type="evidence" value="ECO:0007669"/>
    <property type="project" value="TreeGrafter"/>
</dbReference>
<protein>
    <submittedName>
        <fullName evidence="3">DNA repair protein REV1</fullName>
    </submittedName>
</protein>
<feature type="compositionally biased region" description="Basic and acidic residues" evidence="1">
    <location>
        <begin position="476"/>
        <end position="489"/>
    </location>
</feature>
<dbReference type="PANTHER" id="PTHR45990:SF1">
    <property type="entry name" value="DNA REPAIR PROTEIN REV1"/>
    <property type="match status" value="1"/>
</dbReference>
<dbReference type="PANTHER" id="PTHR45990">
    <property type="entry name" value="DNA REPAIR PROTEIN REV1"/>
    <property type="match status" value="1"/>
</dbReference>
<feature type="compositionally biased region" description="Acidic residues" evidence="1">
    <location>
        <begin position="1"/>
        <end position="10"/>
    </location>
</feature>
<keyword evidence="4" id="KW-1185">Reference proteome</keyword>
<proteinExistence type="predicted"/>
<dbReference type="SUPFAM" id="SSF52113">
    <property type="entry name" value="BRCT domain"/>
    <property type="match status" value="1"/>
</dbReference>
<dbReference type="GO" id="GO:0017125">
    <property type="term" value="F:deoxycytidyl transferase activity"/>
    <property type="evidence" value="ECO:0007669"/>
    <property type="project" value="TreeGrafter"/>
</dbReference>
<evidence type="ECO:0000259" key="2">
    <source>
        <dbReference type="PROSITE" id="PS50172"/>
    </source>
</evidence>
<gene>
    <name evidence="3" type="ORF">FCC1311_106122</name>
</gene>
<reference evidence="3 4" key="1">
    <citation type="submission" date="2017-12" db="EMBL/GenBank/DDBJ databases">
        <title>Sequencing, de novo assembly and annotation of complete genome of a new Thraustochytrid species, strain FCC1311.</title>
        <authorList>
            <person name="Sedici K."/>
            <person name="Godart F."/>
            <person name="Aiese Cigliano R."/>
            <person name="Sanseverino W."/>
            <person name="Barakat M."/>
            <person name="Ortet P."/>
            <person name="Marechal E."/>
            <person name="Cagnac O."/>
            <person name="Amato A."/>
        </authorList>
    </citation>
    <scope>NUCLEOTIDE SEQUENCE [LARGE SCALE GENOMIC DNA]</scope>
</reference>
<dbReference type="Proteomes" id="UP000241890">
    <property type="component" value="Unassembled WGS sequence"/>
</dbReference>
<feature type="region of interest" description="Disordered" evidence="1">
    <location>
        <begin position="1"/>
        <end position="46"/>
    </location>
</feature>
<name>A0A2R5GX84_9STRA</name>
<evidence type="ECO:0000313" key="3">
    <source>
        <dbReference type="EMBL" id="GBG34388.1"/>
    </source>
</evidence>